<sequence>MYLYIHSKYYTMTEFETNACDQCHRTKQSCTKHLPQCQRCVKSSTPCTYSFGKFMGRPKKRLRRKQSQSQSQTEERRVENQNQNENEGQIDTSNVLPSPALSCRTKRGLAVSACDQCYRFKVKCVRDGDRCQRCLGNNNVCTFSLSFQDTPRKRRLSNVSPDDSPVRRNTVSSIDTVPEETSLSIDDFLSQDILDTDISWSPIPDSQSGFVYETTSQNQNQNQSCPCLNTALSTLSQLENLQTHFDFDLLLSSTHSSLAFCETATKCPSCSSSVLSMLCVTILQRILACYESISKITDTNISSSVSIRIGSLEFHEESCGPGILQAVLDCETKRAQRVCESLINTPENGGLKALINHIKTQFTR</sequence>
<evidence type="ECO:0000256" key="4">
    <source>
        <dbReference type="ARBA" id="ARBA00023242"/>
    </source>
</evidence>
<dbReference type="GO" id="GO:0000981">
    <property type="term" value="F:DNA-binding transcription factor activity, RNA polymerase II-specific"/>
    <property type="evidence" value="ECO:0007669"/>
    <property type="project" value="InterPro"/>
</dbReference>
<dbReference type="Pfam" id="PF00172">
    <property type="entry name" value="Zn_clus"/>
    <property type="match status" value="2"/>
</dbReference>
<organism evidence="7 8">
    <name type="scientific">Aspergillus wentii DTO 134E9</name>
    <dbReference type="NCBI Taxonomy" id="1073089"/>
    <lineage>
        <taxon>Eukaryota</taxon>
        <taxon>Fungi</taxon>
        <taxon>Dikarya</taxon>
        <taxon>Ascomycota</taxon>
        <taxon>Pezizomycotina</taxon>
        <taxon>Eurotiomycetes</taxon>
        <taxon>Eurotiomycetidae</taxon>
        <taxon>Eurotiales</taxon>
        <taxon>Aspergillaceae</taxon>
        <taxon>Aspergillus</taxon>
        <taxon>Aspergillus subgen. Cremei</taxon>
    </lineage>
</organism>
<dbReference type="SUPFAM" id="SSF57701">
    <property type="entry name" value="Zn2/Cys6 DNA-binding domain"/>
    <property type="match status" value="2"/>
</dbReference>
<dbReference type="SMART" id="SM00066">
    <property type="entry name" value="GAL4"/>
    <property type="match status" value="2"/>
</dbReference>
<dbReference type="EMBL" id="KV878213">
    <property type="protein sequence ID" value="OJJ34466.1"/>
    <property type="molecule type" value="Genomic_DNA"/>
</dbReference>
<reference evidence="8" key="1">
    <citation type="journal article" date="2017" name="Genome Biol.">
        <title>Comparative genomics reveals high biological diversity and specific adaptations in the industrially and medically important fungal genus Aspergillus.</title>
        <authorList>
            <person name="de Vries R.P."/>
            <person name="Riley R."/>
            <person name="Wiebenga A."/>
            <person name="Aguilar-Osorio G."/>
            <person name="Amillis S."/>
            <person name="Uchima C.A."/>
            <person name="Anderluh G."/>
            <person name="Asadollahi M."/>
            <person name="Askin M."/>
            <person name="Barry K."/>
            <person name="Battaglia E."/>
            <person name="Bayram O."/>
            <person name="Benocci T."/>
            <person name="Braus-Stromeyer S.A."/>
            <person name="Caldana C."/>
            <person name="Canovas D."/>
            <person name="Cerqueira G.C."/>
            <person name="Chen F."/>
            <person name="Chen W."/>
            <person name="Choi C."/>
            <person name="Clum A."/>
            <person name="Dos Santos R.A."/>
            <person name="Damasio A.R."/>
            <person name="Diallinas G."/>
            <person name="Emri T."/>
            <person name="Fekete E."/>
            <person name="Flipphi M."/>
            <person name="Freyberg S."/>
            <person name="Gallo A."/>
            <person name="Gournas C."/>
            <person name="Habgood R."/>
            <person name="Hainaut M."/>
            <person name="Harispe M.L."/>
            <person name="Henrissat B."/>
            <person name="Hilden K.S."/>
            <person name="Hope R."/>
            <person name="Hossain A."/>
            <person name="Karabika E."/>
            <person name="Karaffa L."/>
            <person name="Karanyi Z."/>
            <person name="Krasevec N."/>
            <person name="Kuo A."/>
            <person name="Kusch H."/>
            <person name="LaButti K."/>
            <person name="Lagendijk E.L."/>
            <person name="Lapidus A."/>
            <person name="Levasseur A."/>
            <person name="Lindquist E."/>
            <person name="Lipzen A."/>
            <person name="Logrieco A.F."/>
            <person name="MacCabe A."/>
            <person name="Maekelae M.R."/>
            <person name="Malavazi I."/>
            <person name="Melin P."/>
            <person name="Meyer V."/>
            <person name="Mielnichuk N."/>
            <person name="Miskei M."/>
            <person name="Molnar A.P."/>
            <person name="Mule G."/>
            <person name="Ngan C.Y."/>
            <person name="Orejas M."/>
            <person name="Orosz E."/>
            <person name="Ouedraogo J.P."/>
            <person name="Overkamp K.M."/>
            <person name="Park H.-S."/>
            <person name="Perrone G."/>
            <person name="Piumi F."/>
            <person name="Punt P.J."/>
            <person name="Ram A.F."/>
            <person name="Ramon A."/>
            <person name="Rauscher S."/>
            <person name="Record E."/>
            <person name="Riano-Pachon D.M."/>
            <person name="Robert V."/>
            <person name="Roehrig J."/>
            <person name="Ruller R."/>
            <person name="Salamov A."/>
            <person name="Salih N.S."/>
            <person name="Samson R.A."/>
            <person name="Sandor E."/>
            <person name="Sanguinetti M."/>
            <person name="Schuetze T."/>
            <person name="Sepcic K."/>
            <person name="Shelest E."/>
            <person name="Sherlock G."/>
            <person name="Sophianopoulou V."/>
            <person name="Squina F.M."/>
            <person name="Sun H."/>
            <person name="Susca A."/>
            <person name="Todd R.B."/>
            <person name="Tsang A."/>
            <person name="Unkles S.E."/>
            <person name="van de Wiele N."/>
            <person name="van Rossen-Uffink D."/>
            <person name="Oliveira J.V."/>
            <person name="Vesth T.C."/>
            <person name="Visser J."/>
            <person name="Yu J.-H."/>
            <person name="Zhou M."/>
            <person name="Andersen M.R."/>
            <person name="Archer D.B."/>
            <person name="Baker S.E."/>
            <person name="Benoit I."/>
            <person name="Brakhage A.A."/>
            <person name="Braus G.H."/>
            <person name="Fischer R."/>
            <person name="Frisvad J.C."/>
            <person name="Goldman G.H."/>
            <person name="Houbraken J."/>
            <person name="Oakley B."/>
            <person name="Pocsi I."/>
            <person name="Scazzocchio C."/>
            <person name="Seiboth B."/>
            <person name="vanKuyk P.A."/>
            <person name="Wortman J."/>
            <person name="Dyer P.S."/>
            <person name="Grigoriev I.V."/>
        </authorList>
    </citation>
    <scope>NUCLEOTIDE SEQUENCE [LARGE SCALE GENOMIC DNA]</scope>
    <source>
        <strain evidence="8">DTO 134E9</strain>
    </source>
</reference>
<dbReference type="InterPro" id="IPR050797">
    <property type="entry name" value="Carb_Metab_Trans_Reg"/>
</dbReference>
<name>A0A1L9RHQ3_ASPWE</name>
<protein>
    <recommendedName>
        <fullName evidence="6">Zn(2)-C6 fungal-type domain-containing protein</fullName>
    </recommendedName>
</protein>
<gene>
    <name evidence="7" type="ORF">ASPWEDRAFT_584265</name>
</gene>
<keyword evidence="3" id="KW-0804">Transcription</keyword>
<dbReference type="PROSITE" id="PS00463">
    <property type="entry name" value="ZN2_CY6_FUNGAL_1"/>
    <property type="match status" value="1"/>
</dbReference>
<dbReference type="InterPro" id="IPR001138">
    <property type="entry name" value="Zn2Cys6_DnaBD"/>
</dbReference>
<feature type="region of interest" description="Disordered" evidence="5">
    <location>
        <begin position="58"/>
        <end position="93"/>
    </location>
</feature>
<dbReference type="PANTHER" id="PTHR31668">
    <property type="entry name" value="GLUCOSE TRANSPORT TRANSCRIPTION REGULATOR RGT1-RELATED-RELATED"/>
    <property type="match status" value="1"/>
</dbReference>
<dbReference type="GO" id="GO:0003677">
    <property type="term" value="F:DNA binding"/>
    <property type="evidence" value="ECO:0007669"/>
    <property type="project" value="UniProtKB-KW"/>
</dbReference>
<keyword evidence="1" id="KW-0805">Transcription regulation</keyword>
<keyword evidence="4" id="KW-0539">Nucleus</keyword>
<dbReference type="PROSITE" id="PS50048">
    <property type="entry name" value="ZN2_CY6_FUNGAL_2"/>
    <property type="match status" value="2"/>
</dbReference>
<dbReference type="VEuPathDB" id="FungiDB:ASPWEDRAFT_584265"/>
<keyword evidence="8" id="KW-1185">Reference proteome</keyword>
<dbReference type="AlphaFoldDB" id="A0A1L9RHQ3"/>
<dbReference type="OrthoDB" id="4356994at2759"/>
<evidence type="ECO:0000259" key="6">
    <source>
        <dbReference type="PROSITE" id="PS50048"/>
    </source>
</evidence>
<dbReference type="GeneID" id="63754233"/>
<proteinExistence type="predicted"/>
<dbReference type="RefSeq" id="XP_040688142.1">
    <property type="nucleotide sequence ID" value="XM_040838385.1"/>
</dbReference>
<evidence type="ECO:0000256" key="2">
    <source>
        <dbReference type="ARBA" id="ARBA00023125"/>
    </source>
</evidence>
<keyword evidence="2" id="KW-0238">DNA-binding</keyword>
<dbReference type="Proteomes" id="UP000184383">
    <property type="component" value="Unassembled WGS sequence"/>
</dbReference>
<feature type="domain" description="Zn(2)-C6 fungal-type" evidence="6">
    <location>
        <begin position="113"/>
        <end position="143"/>
    </location>
</feature>
<evidence type="ECO:0000256" key="3">
    <source>
        <dbReference type="ARBA" id="ARBA00023163"/>
    </source>
</evidence>
<dbReference type="Gene3D" id="4.10.240.10">
    <property type="entry name" value="Zn(2)-C6 fungal-type DNA-binding domain"/>
    <property type="match status" value="2"/>
</dbReference>
<accession>A0A1L9RHQ3</accession>
<evidence type="ECO:0000256" key="5">
    <source>
        <dbReference type="SAM" id="MobiDB-lite"/>
    </source>
</evidence>
<evidence type="ECO:0000256" key="1">
    <source>
        <dbReference type="ARBA" id="ARBA00023015"/>
    </source>
</evidence>
<dbReference type="GO" id="GO:0008270">
    <property type="term" value="F:zinc ion binding"/>
    <property type="evidence" value="ECO:0007669"/>
    <property type="project" value="InterPro"/>
</dbReference>
<evidence type="ECO:0000313" key="7">
    <source>
        <dbReference type="EMBL" id="OJJ34466.1"/>
    </source>
</evidence>
<dbReference type="CDD" id="cd00067">
    <property type="entry name" value="GAL4"/>
    <property type="match status" value="2"/>
</dbReference>
<evidence type="ECO:0000313" key="8">
    <source>
        <dbReference type="Proteomes" id="UP000184383"/>
    </source>
</evidence>
<feature type="domain" description="Zn(2)-C6 fungal-type" evidence="6">
    <location>
        <begin position="19"/>
        <end position="49"/>
    </location>
</feature>
<dbReference type="InterPro" id="IPR036864">
    <property type="entry name" value="Zn2-C6_fun-type_DNA-bd_sf"/>
</dbReference>